<reference evidence="2" key="3">
    <citation type="submission" date="2024-06" db="EMBL/GenBank/DDBJ databases">
        <title>Vaginal Lactobacillus fatty acid response mechanisms reveal a metabolite-targeted strategy for bacterial vaginosis treatment.</title>
        <authorList>
            <person name="Zhu M."/>
            <person name="Blainey P.C."/>
            <person name="Bloom S.M."/>
            <person name="Kwon D.S."/>
        </authorList>
    </citation>
    <scope>NUCLEOTIDE SEQUENCE</scope>
    <source>
        <strain evidence="2">194_F1_1</strain>
    </source>
</reference>
<keyword evidence="1" id="KW-1133">Transmembrane helix</keyword>
<feature type="transmembrane region" description="Helical" evidence="1">
    <location>
        <begin position="12"/>
        <end position="35"/>
    </location>
</feature>
<dbReference type="EMBL" id="NKLP01000239">
    <property type="protein sequence ID" value="TDN29142.1"/>
    <property type="molecule type" value="Genomic_DNA"/>
</dbReference>
<accession>A0A4Q0LM62</accession>
<keyword evidence="7" id="KW-1185">Reference proteome</keyword>
<evidence type="ECO:0000313" key="6">
    <source>
        <dbReference type="Proteomes" id="UP000295195"/>
    </source>
</evidence>
<dbReference type="Proteomes" id="UP000289808">
    <property type="component" value="Unassembled WGS sequence"/>
</dbReference>
<dbReference type="AlphaFoldDB" id="A0A4Q0LM62"/>
<dbReference type="EMBL" id="SCLX01000194">
    <property type="protein sequence ID" value="RXF52166.1"/>
    <property type="molecule type" value="Genomic_DNA"/>
</dbReference>
<evidence type="ECO:0000313" key="5">
    <source>
        <dbReference type="Proteomes" id="UP000289808"/>
    </source>
</evidence>
<comment type="caution">
    <text evidence="3">The sequence shown here is derived from an EMBL/GenBank/DDBJ whole genome shotgun (WGS) entry which is preliminary data.</text>
</comment>
<dbReference type="Proteomes" id="UP000295195">
    <property type="component" value="Unassembled WGS sequence"/>
</dbReference>
<keyword evidence="1" id="KW-0472">Membrane</keyword>
<feature type="transmembrane region" description="Helical" evidence="1">
    <location>
        <begin position="47"/>
        <end position="71"/>
    </location>
</feature>
<protein>
    <submittedName>
        <fullName evidence="3">Uncharacterized protein</fullName>
    </submittedName>
</protein>
<evidence type="ECO:0000256" key="1">
    <source>
        <dbReference type="SAM" id="Phobius"/>
    </source>
</evidence>
<reference evidence="4 6" key="1">
    <citation type="submission" date="2017-06" db="EMBL/GenBank/DDBJ databases">
        <authorList>
            <person name="Swanenburg J."/>
            <person name="Kort R."/>
        </authorList>
    </citation>
    <scope>NUCLEOTIDE SEQUENCE [LARGE SCALE GENOMIC DNA]</scope>
    <source>
        <strain evidence="4 6">RL05</strain>
    </source>
</reference>
<evidence type="ECO:0000313" key="3">
    <source>
        <dbReference type="EMBL" id="RXF52166.1"/>
    </source>
</evidence>
<name>A0A4Q0LM62_9LACO</name>
<dbReference type="EMBL" id="JBETVU010000007">
    <property type="protein sequence ID" value="MES5148478.1"/>
    <property type="molecule type" value="Genomic_DNA"/>
</dbReference>
<proteinExistence type="predicted"/>
<dbReference type="RefSeq" id="WP_060462798.1">
    <property type="nucleotide sequence ID" value="NZ_CP083390.1"/>
</dbReference>
<keyword evidence="1" id="KW-0812">Transmembrane</keyword>
<evidence type="ECO:0000313" key="2">
    <source>
        <dbReference type="EMBL" id="MES5148478.1"/>
    </source>
</evidence>
<evidence type="ECO:0000313" key="7">
    <source>
        <dbReference type="Proteomes" id="UP001434419"/>
    </source>
</evidence>
<organism evidence="3 5">
    <name type="scientific">Lactobacillus crispatus</name>
    <dbReference type="NCBI Taxonomy" id="47770"/>
    <lineage>
        <taxon>Bacteria</taxon>
        <taxon>Bacillati</taxon>
        <taxon>Bacillota</taxon>
        <taxon>Bacilli</taxon>
        <taxon>Lactobacillales</taxon>
        <taxon>Lactobacillaceae</taxon>
        <taxon>Lactobacillus</taxon>
    </lineage>
</organism>
<reference evidence="3 5" key="2">
    <citation type="submission" date="2019-01" db="EMBL/GenBank/DDBJ databases">
        <title>The genome sequence of Lactobacillus crispatus L49.</title>
        <authorList>
            <person name="Zhong J."/>
            <person name="Zhang J."/>
        </authorList>
    </citation>
    <scope>NUCLEOTIDE SEQUENCE [LARGE SCALE GENOMIC DNA]</scope>
    <source>
        <strain evidence="3 5">L49</strain>
    </source>
</reference>
<gene>
    <name evidence="2" type="ORF">ABVC42_00695</name>
    <name evidence="4" type="ORF">CEE75_11660</name>
    <name evidence="3" type="ORF">ERD32_13130</name>
</gene>
<evidence type="ECO:0000313" key="4">
    <source>
        <dbReference type="EMBL" id="TDN29142.1"/>
    </source>
</evidence>
<dbReference type="Proteomes" id="UP001434419">
    <property type="component" value="Unassembled WGS sequence"/>
</dbReference>
<sequence>MEIFLTRIINALLHVADVFITFICKIVIDTICRLFGITTTPRHRRMIVKALFWSTVIFLVIIGLANVNTYITRAIKFFNL</sequence>